<evidence type="ECO:0000313" key="1">
    <source>
        <dbReference type="EMBL" id="HAE9537243.1"/>
    </source>
</evidence>
<protein>
    <submittedName>
        <fullName evidence="1">Exodeoxyribonuclease</fullName>
    </submittedName>
</protein>
<reference evidence="1" key="1">
    <citation type="journal article" date="2018" name="Genome Biol.">
        <title>SKESA: strategic k-mer extension for scrupulous assemblies.</title>
        <authorList>
            <person name="Souvorov A."/>
            <person name="Agarwala R."/>
            <person name="Lipman D.J."/>
        </authorList>
    </citation>
    <scope>NUCLEOTIDE SEQUENCE</scope>
    <source>
        <strain evidence="1">15-6151</strain>
    </source>
</reference>
<accession>A0A739HXS0</accession>
<comment type="caution">
    <text evidence="1">The sequence shown here is derived from an EMBL/GenBank/DDBJ whole genome shotgun (WGS) entry which is preliminary data.</text>
</comment>
<proteinExistence type="predicted"/>
<reference evidence="1" key="2">
    <citation type="submission" date="2018-07" db="EMBL/GenBank/DDBJ databases">
        <authorList>
            <consortium name="NCBI Pathogen Detection Project"/>
        </authorList>
    </citation>
    <scope>NUCLEOTIDE SEQUENCE</scope>
    <source>
        <strain evidence="1">15-6151</strain>
    </source>
</reference>
<name>A0A739HXS0_SALER</name>
<gene>
    <name evidence="1" type="ORF">G4X81_004454</name>
</gene>
<dbReference type="AlphaFoldDB" id="A0A739HXS0"/>
<organism evidence="1">
    <name type="scientific">Salmonella enterica</name>
    <name type="common">Salmonella choleraesuis</name>
    <dbReference type="NCBI Taxonomy" id="28901"/>
    <lineage>
        <taxon>Bacteria</taxon>
        <taxon>Pseudomonadati</taxon>
        <taxon>Pseudomonadota</taxon>
        <taxon>Gammaproteobacteria</taxon>
        <taxon>Enterobacterales</taxon>
        <taxon>Enterobacteriaceae</taxon>
        <taxon>Salmonella</taxon>
    </lineage>
</organism>
<sequence length="32" mass="3992">MSDNKTEYSYYIKVKNESARKRLGFPFAFWWK</sequence>
<dbReference type="EMBL" id="DAATMZ010000231">
    <property type="protein sequence ID" value="HAE9537243.1"/>
    <property type="molecule type" value="Genomic_DNA"/>
</dbReference>
<feature type="non-terminal residue" evidence="1">
    <location>
        <position position="32"/>
    </location>
</feature>